<evidence type="ECO:0000313" key="2">
    <source>
        <dbReference type="EMBL" id="AWK04642.1"/>
    </source>
</evidence>
<dbReference type="AlphaFoldDB" id="A0A2S1YKR8"/>
<sequence>MGTYNYWLNYTICLLSQKQNSKSIMTLLLQSYQKSIAILAITILLVINYTIVLAGLDNNFFGIIFSILLFLYAGRKTTLKLSYPLLGVIFLLEFISYRLHTKSLHFYALLLLICFIYYSFTRRFSFIAFICLFLFSSIFDQLFNYLTVEIKQTLCYGVYHTLKNFLPITKIEGVNFYINDAKISIDTACMGLSMFKTGLLSGAFLLTLEERKQQKYFSILQILVFCSVLVILNIVSNYFRIITLVLFNCTEENILHHTIGIVCFVFYQIAPILFLIRFFIPKKDEISSIKIQQKFTTILFATGILFITSFEIKKQQNYSLLENLNPSYNVKNGVWINNEVFKITTPETLTYIKTPIHKPLICWTGNGYKIIESKEISIKNEKIWLTKMEKDNVLYFSYWWYEYDHKKYTSLTKVLLLKLFNNKTLRLINETSIKELE</sequence>
<keyword evidence="1" id="KW-0812">Transmembrane</keyword>
<feature type="transmembrane region" description="Helical" evidence="1">
    <location>
        <begin position="104"/>
        <end position="120"/>
    </location>
</feature>
<dbReference type="Proteomes" id="UP000245250">
    <property type="component" value="Chromosome"/>
</dbReference>
<keyword evidence="1" id="KW-1133">Transmembrane helix</keyword>
<feature type="transmembrane region" description="Helical" evidence="1">
    <location>
        <begin position="126"/>
        <end position="146"/>
    </location>
</feature>
<reference evidence="2 3" key="1">
    <citation type="submission" date="2018-05" db="EMBL/GenBank/DDBJ databases">
        <title>Genome sequencing of Flavobacterium sp. HYN0056.</title>
        <authorList>
            <person name="Yi H."/>
            <person name="Baek C."/>
        </authorList>
    </citation>
    <scope>NUCLEOTIDE SEQUENCE [LARGE SCALE GENOMIC DNA]</scope>
    <source>
        <strain evidence="2 3">HYN0056</strain>
    </source>
</reference>
<feature type="transmembrane region" description="Helical" evidence="1">
    <location>
        <begin position="291"/>
        <end position="310"/>
    </location>
</feature>
<feature type="transmembrane region" description="Helical" evidence="1">
    <location>
        <begin position="35"/>
        <end position="52"/>
    </location>
</feature>
<evidence type="ECO:0000313" key="3">
    <source>
        <dbReference type="Proteomes" id="UP000245250"/>
    </source>
</evidence>
<feature type="transmembrane region" description="Helical" evidence="1">
    <location>
        <begin position="259"/>
        <end position="279"/>
    </location>
</feature>
<name>A0A2S1YKR8_9FLAO</name>
<proteinExistence type="predicted"/>
<accession>A0A2S1YKR8</accession>
<protein>
    <submittedName>
        <fullName evidence="2">Exosortase N</fullName>
    </submittedName>
</protein>
<dbReference type="EMBL" id="CP029255">
    <property type="protein sequence ID" value="AWK04642.1"/>
    <property type="molecule type" value="Genomic_DNA"/>
</dbReference>
<feature type="transmembrane region" description="Helical" evidence="1">
    <location>
        <begin position="59"/>
        <end position="75"/>
    </location>
</feature>
<dbReference type="KEGG" id="fcr:HYN56_10545"/>
<dbReference type="OrthoDB" id="783041at2"/>
<organism evidence="2 3">
    <name type="scientific">Flavobacterium crocinum</name>
    <dbReference type="NCBI Taxonomy" id="2183896"/>
    <lineage>
        <taxon>Bacteria</taxon>
        <taxon>Pseudomonadati</taxon>
        <taxon>Bacteroidota</taxon>
        <taxon>Flavobacteriia</taxon>
        <taxon>Flavobacteriales</taxon>
        <taxon>Flavobacteriaceae</taxon>
        <taxon>Flavobacterium</taxon>
    </lineage>
</organism>
<dbReference type="InterPro" id="IPR019127">
    <property type="entry name" value="Exosortase"/>
</dbReference>
<dbReference type="Pfam" id="PF09721">
    <property type="entry name" value="Exosortase_EpsH"/>
    <property type="match status" value="1"/>
</dbReference>
<keyword evidence="1" id="KW-0472">Membrane</keyword>
<dbReference type="InterPro" id="IPR031006">
    <property type="entry name" value="Exosort_XrtN"/>
</dbReference>
<evidence type="ECO:0000256" key="1">
    <source>
        <dbReference type="SAM" id="Phobius"/>
    </source>
</evidence>
<dbReference type="NCBIfam" id="TIGR04476">
    <property type="entry name" value="exosort_XrtN"/>
    <property type="match status" value="1"/>
</dbReference>
<keyword evidence="3" id="KW-1185">Reference proteome</keyword>
<gene>
    <name evidence="2" type="primary">xrtN</name>
    <name evidence="2" type="ORF">HYN56_10545</name>
</gene>
<feature type="transmembrane region" description="Helical" evidence="1">
    <location>
        <begin position="216"/>
        <end position="239"/>
    </location>
</feature>
<feature type="transmembrane region" description="Helical" evidence="1">
    <location>
        <begin position="81"/>
        <end position="97"/>
    </location>
</feature>